<feature type="domain" description="Beta-lactamase-related" evidence="1">
    <location>
        <begin position="53"/>
        <end position="316"/>
    </location>
</feature>
<evidence type="ECO:0000313" key="2">
    <source>
        <dbReference type="EMBL" id="QAY65984.1"/>
    </source>
</evidence>
<dbReference type="Pfam" id="PF00144">
    <property type="entry name" value="Beta-lactamase"/>
    <property type="match status" value="1"/>
</dbReference>
<dbReference type="GO" id="GO:0016787">
    <property type="term" value="F:hydrolase activity"/>
    <property type="evidence" value="ECO:0007669"/>
    <property type="project" value="UniProtKB-KW"/>
</dbReference>
<keyword evidence="3" id="KW-1185">Reference proteome</keyword>
<accession>A0A4P6ESU9</accession>
<organism evidence="2 3">
    <name type="scientific">Paenibacillus protaetiae</name>
    <dbReference type="NCBI Taxonomy" id="2509456"/>
    <lineage>
        <taxon>Bacteria</taxon>
        <taxon>Bacillati</taxon>
        <taxon>Bacillota</taxon>
        <taxon>Bacilli</taxon>
        <taxon>Bacillales</taxon>
        <taxon>Paenibacillaceae</taxon>
        <taxon>Paenibacillus</taxon>
    </lineage>
</organism>
<dbReference type="OrthoDB" id="9773047at2"/>
<dbReference type="EMBL" id="CP035492">
    <property type="protein sequence ID" value="QAY65984.1"/>
    <property type="molecule type" value="Genomic_DNA"/>
</dbReference>
<sequence length="491" mass="54185">MSSSRRNHHVNRYREEFTMDKFPRSTPEEQGLASAAITAFLQSVQEQSLELHSFMIVRNGYVVSEGWWEPYRSELPHMLFSLTKTFTSTAVGIASDEGLLNVNDSVIAYFPELANGQNSRHGQPLRIRDLLVMGTGHAEDTMPTPDGSWIAEFLNKPSTYEPGTRFAYHNAASNLLSLIVERASGQTLQQYLKPRLFAPLGINGELWDTNPDGTIPGGYGLRLLTEDIAKLGQLYLQKGVWEGERIVSEEWLAEASGKQISNGDEPDNDWNSGYGYQLWCCYRDGAYRFTGMFNQLCLVLPEHNAIVALTSATLDERPVYETIWKHLVPAMAAVPLEADEAAQQELRSAIQALSLRPSGFNNAGLPDHLAGERRFALEANEFGWTAVRIEPAGEGAMTFLAETAAGEHRITVRADGWTSGSYEQESIAAIGGWDNGGTLHIHTCLLTTPMRRSVAARFEGEKLSLVITANVGMQEPLQITGYEAKPAGASN</sequence>
<reference evidence="2 3" key="1">
    <citation type="submission" date="2019-01" db="EMBL/GenBank/DDBJ databases">
        <title>Genome sequencing of strain FW100M-2.</title>
        <authorList>
            <person name="Heo J."/>
            <person name="Kim S.-J."/>
            <person name="Kim J.-S."/>
            <person name="Hong S.-B."/>
            <person name="Kwon S.-W."/>
        </authorList>
    </citation>
    <scope>NUCLEOTIDE SEQUENCE [LARGE SCALE GENOMIC DNA]</scope>
    <source>
        <strain evidence="2 3">FW100M-2</strain>
    </source>
</reference>
<protein>
    <submittedName>
        <fullName evidence="2">Class C beta-lactamase-related serine hydrolase</fullName>
    </submittedName>
</protein>
<evidence type="ECO:0000259" key="1">
    <source>
        <dbReference type="Pfam" id="PF00144"/>
    </source>
</evidence>
<name>A0A4P6ESU9_9BACL</name>
<keyword evidence="2" id="KW-0378">Hydrolase</keyword>
<gene>
    <name evidence="2" type="ORF">ET464_05870</name>
</gene>
<proteinExistence type="predicted"/>
<dbReference type="InterPro" id="IPR012338">
    <property type="entry name" value="Beta-lactam/transpept-like"/>
</dbReference>
<dbReference type="Proteomes" id="UP000293568">
    <property type="component" value="Chromosome"/>
</dbReference>
<dbReference type="Gene3D" id="3.40.710.10">
    <property type="entry name" value="DD-peptidase/beta-lactamase superfamily"/>
    <property type="match status" value="1"/>
</dbReference>
<dbReference type="SUPFAM" id="SSF56601">
    <property type="entry name" value="beta-lactamase/transpeptidase-like"/>
    <property type="match status" value="1"/>
</dbReference>
<dbReference type="KEGG" id="pprt:ET464_05870"/>
<dbReference type="PANTHER" id="PTHR43283:SF7">
    <property type="entry name" value="BETA-LACTAMASE-RELATED DOMAIN-CONTAINING PROTEIN"/>
    <property type="match status" value="1"/>
</dbReference>
<dbReference type="InterPro" id="IPR050789">
    <property type="entry name" value="Diverse_Enzym_Activities"/>
</dbReference>
<dbReference type="PANTHER" id="PTHR43283">
    <property type="entry name" value="BETA-LACTAMASE-RELATED"/>
    <property type="match status" value="1"/>
</dbReference>
<dbReference type="InterPro" id="IPR001466">
    <property type="entry name" value="Beta-lactam-related"/>
</dbReference>
<evidence type="ECO:0000313" key="3">
    <source>
        <dbReference type="Proteomes" id="UP000293568"/>
    </source>
</evidence>
<dbReference type="AlphaFoldDB" id="A0A4P6ESU9"/>